<dbReference type="GeneID" id="115754493"/>
<dbReference type="EC" id="2.3.2.27" evidence="2"/>
<evidence type="ECO:0000256" key="3">
    <source>
        <dbReference type="ARBA" id="ARBA00022679"/>
    </source>
</evidence>
<dbReference type="Gene3D" id="3.30.40.10">
    <property type="entry name" value="Zinc/RING finger domain, C3HC4 (zinc finger)"/>
    <property type="match status" value="1"/>
</dbReference>
<sequence>MASEAPQSSPDAASLLHSINLPLLFPFFLGFSTSASPPDQSGSGFLTLPERFVLINPFTQSLVVIGTGPEPPQGAGGGRPPASRASVEAMPAVEVEEGHECECAICLENLVAGEPAKEMPCKHRFHGGCIERWLGVRGTCPVCRYEMPVEEGEAREKREGGVWVSFAFGVGGADSDGHVSSSSSSSSS</sequence>
<reference evidence="11" key="1">
    <citation type="submission" date="2025-08" db="UniProtKB">
        <authorList>
            <consortium name="RefSeq"/>
        </authorList>
    </citation>
    <scope>IDENTIFICATION</scope>
    <source>
        <tissue evidence="11">Leaf</tissue>
    </source>
</reference>
<dbReference type="AlphaFoldDB" id="A0A8B8QSU8"/>
<evidence type="ECO:0000256" key="1">
    <source>
        <dbReference type="ARBA" id="ARBA00000900"/>
    </source>
</evidence>
<feature type="domain" description="RING-type" evidence="9">
    <location>
        <begin position="103"/>
        <end position="144"/>
    </location>
</feature>
<dbReference type="GO" id="GO:0016567">
    <property type="term" value="P:protein ubiquitination"/>
    <property type="evidence" value="ECO:0007669"/>
    <property type="project" value="TreeGrafter"/>
</dbReference>
<gene>
    <name evidence="11" type="primary">LOC115754493</name>
</gene>
<organism evidence="10 11">
    <name type="scientific">Rhodamnia argentea</name>
    <dbReference type="NCBI Taxonomy" id="178133"/>
    <lineage>
        <taxon>Eukaryota</taxon>
        <taxon>Viridiplantae</taxon>
        <taxon>Streptophyta</taxon>
        <taxon>Embryophyta</taxon>
        <taxon>Tracheophyta</taxon>
        <taxon>Spermatophyta</taxon>
        <taxon>Magnoliopsida</taxon>
        <taxon>eudicotyledons</taxon>
        <taxon>Gunneridae</taxon>
        <taxon>Pentapetalae</taxon>
        <taxon>rosids</taxon>
        <taxon>malvids</taxon>
        <taxon>Myrtales</taxon>
        <taxon>Myrtaceae</taxon>
        <taxon>Myrtoideae</taxon>
        <taxon>Myrteae</taxon>
        <taxon>Australasian group</taxon>
        <taxon>Rhodamnia</taxon>
    </lineage>
</organism>
<protein>
    <recommendedName>
        <fullName evidence="2">RING-type E3 ubiquitin transferase</fullName>
        <ecNumber evidence="2">2.3.2.27</ecNumber>
    </recommendedName>
</protein>
<evidence type="ECO:0000313" key="11">
    <source>
        <dbReference type="RefSeq" id="XP_030549372.1"/>
    </source>
</evidence>
<dbReference type="GO" id="GO:0008270">
    <property type="term" value="F:zinc ion binding"/>
    <property type="evidence" value="ECO:0007669"/>
    <property type="project" value="UniProtKB-KW"/>
</dbReference>
<keyword evidence="10" id="KW-1185">Reference proteome</keyword>
<dbReference type="PROSITE" id="PS50089">
    <property type="entry name" value="ZF_RING_2"/>
    <property type="match status" value="1"/>
</dbReference>
<dbReference type="PANTHER" id="PTHR15710:SF132">
    <property type="entry name" value="E3 UBIQUITIN-PROTEIN LIGASE MPSR1"/>
    <property type="match status" value="1"/>
</dbReference>
<dbReference type="Proteomes" id="UP000827889">
    <property type="component" value="Chromosome 5"/>
</dbReference>
<evidence type="ECO:0000313" key="10">
    <source>
        <dbReference type="Proteomes" id="UP000827889"/>
    </source>
</evidence>
<evidence type="ECO:0000256" key="6">
    <source>
        <dbReference type="ARBA" id="ARBA00022786"/>
    </source>
</evidence>
<evidence type="ECO:0000256" key="4">
    <source>
        <dbReference type="ARBA" id="ARBA00022723"/>
    </source>
</evidence>
<accession>A0A8B8QSU8</accession>
<evidence type="ECO:0000256" key="7">
    <source>
        <dbReference type="ARBA" id="ARBA00022833"/>
    </source>
</evidence>
<evidence type="ECO:0000256" key="8">
    <source>
        <dbReference type="PROSITE-ProRule" id="PRU00175"/>
    </source>
</evidence>
<dbReference type="PANTHER" id="PTHR15710">
    <property type="entry name" value="E3 UBIQUITIN-PROTEIN LIGASE PRAJA"/>
    <property type="match status" value="1"/>
</dbReference>
<dbReference type="Pfam" id="PF13639">
    <property type="entry name" value="zf-RING_2"/>
    <property type="match status" value="1"/>
</dbReference>
<dbReference type="FunFam" id="3.30.40.10:FF:000127">
    <property type="entry name" value="E3 ubiquitin-protein ligase RNF181"/>
    <property type="match status" value="1"/>
</dbReference>
<proteinExistence type="predicted"/>
<keyword evidence="4" id="KW-0479">Metal-binding</keyword>
<dbReference type="RefSeq" id="XP_030549372.1">
    <property type="nucleotide sequence ID" value="XM_030693512.1"/>
</dbReference>
<name>A0A8B8QSU8_9MYRT</name>
<dbReference type="SMART" id="SM00184">
    <property type="entry name" value="RING"/>
    <property type="match status" value="1"/>
</dbReference>
<dbReference type="InterPro" id="IPR001841">
    <property type="entry name" value="Znf_RING"/>
</dbReference>
<dbReference type="KEGG" id="rarg:115754493"/>
<keyword evidence="6" id="KW-0833">Ubl conjugation pathway</keyword>
<keyword evidence="5 8" id="KW-0863">Zinc-finger</keyword>
<keyword evidence="7" id="KW-0862">Zinc</keyword>
<dbReference type="SUPFAM" id="SSF57850">
    <property type="entry name" value="RING/U-box"/>
    <property type="match status" value="1"/>
</dbReference>
<dbReference type="InterPro" id="IPR013083">
    <property type="entry name" value="Znf_RING/FYVE/PHD"/>
</dbReference>
<dbReference type="OrthoDB" id="8062037at2759"/>
<dbReference type="GO" id="GO:0005737">
    <property type="term" value="C:cytoplasm"/>
    <property type="evidence" value="ECO:0007669"/>
    <property type="project" value="TreeGrafter"/>
</dbReference>
<comment type="catalytic activity">
    <reaction evidence="1">
        <text>S-ubiquitinyl-[E2 ubiquitin-conjugating enzyme]-L-cysteine + [acceptor protein]-L-lysine = [E2 ubiquitin-conjugating enzyme]-L-cysteine + N(6)-ubiquitinyl-[acceptor protein]-L-lysine.</text>
        <dbReference type="EC" id="2.3.2.27"/>
    </reaction>
</comment>
<evidence type="ECO:0000259" key="9">
    <source>
        <dbReference type="PROSITE" id="PS50089"/>
    </source>
</evidence>
<dbReference type="GO" id="GO:0061630">
    <property type="term" value="F:ubiquitin protein ligase activity"/>
    <property type="evidence" value="ECO:0007669"/>
    <property type="project" value="UniProtKB-EC"/>
</dbReference>
<evidence type="ECO:0000256" key="5">
    <source>
        <dbReference type="ARBA" id="ARBA00022771"/>
    </source>
</evidence>
<evidence type="ECO:0000256" key="2">
    <source>
        <dbReference type="ARBA" id="ARBA00012483"/>
    </source>
</evidence>
<keyword evidence="3" id="KW-0808">Transferase</keyword>